<reference evidence="3 4" key="1">
    <citation type="submission" date="2014-08" db="EMBL/GenBank/DDBJ databases">
        <title>Clostridium innocuum, an unnegligible vancomycin-resistant pathogen causing extra-intestinal infections.</title>
        <authorList>
            <person name="Feng Y."/>
            <person name="Chiu C.-H."/>
        </authorList>
    </citation>
    <scope>NUCLEOTIDE SEQUENCE [LARGE SCALE GENOMIC DNA]</scope>
    <source>
        <strain evidence="3 4">AN88</strain>
    </source>
</reference>
<dbReference type="AlphaFoldDB" id="A0A099I433"/>
<feature type="domain" description="HTH cro/C1-type" evidence="2">
    <location>
        <begin position="7"/>
        <end position="61"/>
    </location>
</feature>
<proteinExistence type="predicted"/>
<dbReference type="PROSITE" id="PS50943">
    <property type="entry name" value="HTH_CROC1"/>
    <property type="match status" value="1"/>
</dbReference>
<dbReference type="InterPro" id="IPR001387">
    <property type="entry name" value="Cro/C1-type_HTH"/>
</dbReference>
<dbReference type="InterPro" id="IPR010982">
    <property type="entry name" value="Lambda_DNA-bd_dom_sf"/>
</dbReference>
<evidence type="ECO:0000313" key="3">
    <source>
        <dbReference type="EMBL" id="KGJ52739.1"/>
    </source>
</evidence>
<evidence type="ECO:0000259" key="2">
    <source>
        <dbReference type="PROSITE" id="PS50943"/>
    </source>
</evidence>
<dbReference type="EMBL" id="JQIF01000054">
    <property type="protein sequence ID" value="KGJ52739.1"/>
    <property type="molecule type" value="Genomic_DNA"/>
</dbReference>
<comment type="caution">
    <text evidence="3">The sequence shown here is derived from an EMBL/GenBank/DDBJ whole genome shotgun (WGS) entry which is preliminary data.</text>
</comment>
<dbReference type="Proteomes" id="UP000030008">
    <property type="component" value="Unassembled WGS sequence"/>
</dbReference>
<dbReference type="Pfam" id="PF01381">
    <property type="entry name" value="HTH_3"/>
    <property type="match status" value="1"/>
</dbReference>
<keyword evidence="3" id="KW-0830">Ubiquinone</keyword>
<gene>
    <name evidence="3" type="ORF">CIAN88_12960</name>
</gene>
<protein>
    <submittedName>
        <fullName evidence="3">Ubiquinone biosynthesis protein UbiD</fullName>
    </submittedName>
</protein>
<sequence length="357" mass="40983">MDIGKNIVRLRNEKGYTQEMLASLLHVSSAAVSKWEHGSSCPDISTLPILARIFDISIDELLNFEKNLSEEQVNRLCEEMLGQFQSAPFPEAMAYVKKVLRQYPNSESLKLSFARLSMQVLLLLQEEDQANEFLALAKQLAQEVSQSADLEKKQLAGILLVNFLAMEQRYEEGLQLLQKLPRLADTSSLEGTLAMQIKDEDEAMHMLQAQLFSHYHQIGMILLNMCNLAKRNNRMDMLRSYLQLMEGLSHLFQLPLSVMSQLYIYSAALHDEAATLRYVKEYIEQLKSMDNLQKQRQMQLHDIPWFDHVELSAQGLSKGIMQTHIKDMLEDMAQSSILSFDSVQQLLKEEIALLRKE</sequence>
<dbReference type="GO" id="GO:0003677">
    <property type="term" value="F:DNA binding"/>
    <property type="evidence" value="ECO:0007669"/>
    <property type="project" value="UniProtKB-KW"/>
</dbReference>
<keyword evidence="1" id="KW-0238">DNA-binding</keyword>
<dbReference type="PANTHER" id="PTHR46558:SF11">
    <property type="entry name" value="HTH-TYPE TRANSCRIPTIONAL REGULATOR XRE"/>
    <property type="match status" value="1"/>
</dbReference>
<dbReference type="PANTHER" id="PTHR46558">
    <property type="entry name" value="TRACRIPTIONAL REGULATORY PROTEIN-RELATED-RELATED"/>
    <property type="match status" value="1"/>
</dbReference>
<dbReference type="SUPFAM" id="SSF47413">
    <property type="entry name" value="lambda repressor-like DNA-binding domains"/>
    <property type="match status" value="1"/>
</dbReference>
<organism evidence="3 4">
    <name type="scientific">Clostridium innocuum</name>
    <dbReference type="NCBI Taxonomy" id="1522"/>
    <lineage>
        <taxon>Bacteria</taxon>
        <taxon>Bacillati</taxon>
        <taxon>Bacillota</taxon>
        <taxon>Clostridia</taxon>
        <taxon>Eubacteriales</taxon>
        <taxon>Clostridiaceae</taxon>
        <taxon>Clostridium</taxon>
    </lineage>
</organism>
<dbReference type="CDD" id="cd00093">
    <property type="entry name" value="HTH_XRE"/>
    <property type="match status" value="1"/>
</dbReference>
<dbReference type="SMART" id="SM00530">
    <property type="entry name" value="HTH_XRE"/>
    <property type="match status" value="1"/>
</dbReference>
<evidence type="ECO:0000313" key="4">
    <source>
        <dbReference type="Proteomes" id="UP000030008"/>
    </source>
</evidence>
<name>A0A099I433_CLOIN</name>
<dbReference type="Gene3D" id="1.10.260.40">
    <property type="entry name" value="lambda repressor-like DNA-binding domains"/>
    <property type="match status" value="1"/>
</dbReference>
<evidence type="ECO:0000256" key="1">
    <source>
        <dbReference type="ARBA" id="ARBA00023125"/>
    </source>
</evidence>
<dbReference type="RefSeq" id="WP_044905823.1">
    <property type="nucleotide sequence ID" value="NZ_JQIF01000054.1"/>
</dbReference>
<accession>A0A099I433</accession>